<reference evidence="7" key="22">
    <citation type="journal article" date="1999" name="J. Virol.">
        <title>Myxoma virus encodes an alpha2,3-sialyltransferase that enhances virulence.</title>
        <authorList>
            <person name="Jackson R.J."/>
            <person name="Hall D.F."/>
            <person name="Kerr P.J."/>
        </authorList>
    </citation>
    <scope>NUCLEOTIDE SEQUENCE [LARGE SCALE GENOMIC DNA]</scope>
    <source>
        <strain evidence="7">Kasza</strain>
    </source>
</reference>
<gene>
    <name evidence="6" type="primary">s080R</name>
</gene>
<reference evidence="7" key="20">
    <citation type="journal article" date="1997" name="Virology">
        <title>The T1/35kDa family of poxvirus-secreted proteins bind chemokines and modulate leukocyte influx into virus-infected tissues.</title>
        <authorList>
            <person name="Graham K.A."/>
            <person name="Lalani A.S."/>
            <person name="Macen J.L."/>
            <person name="Ness T.L."/>
            <person name="Barry M."/>
            <person name="Liu L.Y."/>
            <person name="Lucas A."/>
            <person name="Clark-Lewis I."/>
            <person name="Moyer R.W."/>
            <person name="McFadden G."/>
        </authorList>
    </citation>
    <scope>NUCLEOTIDE SEQUENCE [LARGE SCALE GENOMIC DNA]</scope>
    <source>
        <strain evidence="7">Kasza</strain>
    </source>
</reference>
<dbReference type="KEGG" id="vg:1486925"/>
<dbReference type="Proteomes" id="UP000000868">
    <property type="component" value="Segment"/>
</dbReference>
<evidence type="ECO:0000256" key="3">
    <source>
        <dbReference type="ARBA" id="ARBA00022806"/>
    </source>
</evidence>
<keyword evidence="1" id="KW-0547">Nucleotide-binding</keyword>
<dbReference type="Pfam" id="PF08706">
    <property type="entry name" value="D5_N"/>
    <property type="match status" value="1"/>
</dbReference>
<reference evidence="7" key="11">
    <citation type="journal article" date="1991" name="Virology">
        <title>Identification and DNA sequence of the large subunit of the capping enzyme from Shope fibroma virus.</title>
        <authorList>
            <person name="Upton C."/>
            <person name="Stuart D."/>
            <person name="McFadden G."/>
        </authorList>
    </citation>
    <scope>NUCLEOTIDE SEQUENCE [LARGE SCALE GENOMIC DNA]</scope>
    <source>
        <strain evidence="7">Kasza</strain>
    </source>
</reference>
<reference evidence="7" key="3">
    <citation type="journal article" date="1986" name="Mol. Cell. Biol.">
        <title>DNA sequence homology between the terminal inverted repeats of Shope fibroma virus and an endogenous cellular plasmid species.</title>
        <authorList>
            <person name="Upton C."/>
            <person name="McFadden G."/>
        </authorList>
    </citation>
    <scope>NUCLEOTIDE SEQUENCE [LARGE SCALE GENOMIC DNA]</scope>
    <source>
        <strain evidence="7">Kasza</strain>
    </source>
</reference>
<evidence type="ECO:0000256" key="4">
    <source>
        <dbReference type="ARBA" id="ARBA00022840"/>
    </source>
</evidence>
<reference evidence="6 7" key="1">
    <citation type="journal article" date="1984" name="J. Virol.">
        <title>Tumorigenic poxviruses: construction of the composite physical map of the Shope fibroma virus genome.</title>
        <authorList>
            <person name="Delange A.M."/>
            <person name="Macaulay C."/>
            <person name="Block W."/>
            <person name="Mueller T."/>
            <person name="McFadden G."/>
        </authorList>
    </citation>
    <scope>NUCLEOTIDE SEQUENCE [LARGE SCALE GENOMIC DNA]</scope>
    <source>
        <strain evidence="6 7">Kasza</strain>
    </source>
</reference>
<reference evidence="7" key="10">
    <citation type="journal article" date="1991" name="Biochem. Biophys. Res. Commun.">
        <title>T2 open reading frame from the Shope fibroma virus encodes a soluble form of the TNF receptor.</title>
        <authorList>
            <person name="Smith C.A."/>
            <person name="Davis T."/>
            <person name="Wignall J.M."/>
            <person name="Din W.S."/>
            <person name="Farrah T."/>
            <person name="Upton C."/>
            <person name="McFadden G."/>
            <person name="Goodwin R.G."/>
        </authorList>
    </citation>
    <scope>NUCLEOTIDE SEQUENCE [LARGE SCALE GENOMIC DNA]</scope>
    <source>
        <strain evidence="7">Kasza</strain>
    </source>
</reference>
<reference evidence="7" key="18">
    <citation type="journal article" date="1995" name="Virology">
        <title>Myxoma virus and Shope fibroma virus encode dual-specificity tyrosine/serine phosphatases which are essential for virus viability.</title>
        <authorList>
            <person name="Mossman K."/>
            <person name="Ostergaard H."/>
            <person name="Upton C."/>
            <person name="McFadden G."/>
        </authorList>
    </citation>
    <scope>NUCLEOTIDE SEQUENCE [LARGE SCALE GENOMIC DNA]</scope>
    <source>
        <strain evidence="7">Kasza</strain>
    </source>
</reference>
<dbReference type="InterPro" id="IPR027417">
    <property type="entry name" value="P-loop_NTPase"/>
</dbReference>
<keyword evidence="7" id="KW-1185">Reference proteome</keyword>
<reference evidence="7" key="19">
    <citation type="journal article" date="1995" name="Virology">
        <title>Species specificity of ectromelia virus and vaccinia virus interferon-gamma binding proteins.</title>
        <authorList>
            <person name="Mossman K."/>
            <person name="Upton C."/>
            <person name="Buller R.M."/>
            <person name="McFadden G."/>
        </authorList>
    </citation>
    <scope>NUCLEOTIDE SEQUENCE [LARGE SCALE GENOMIC DNA]</scope>
    <source>
        <strain evidence="7">Kasza</strain>
    </source>
</reference>
<evidence type="ECO:0000256" key="2">
    <source>
        <dbReference type="ARBA" id="ARBA00022801"/>
    </source>
</evidence>
<reference evidence="6 7" key="14">
    <citation type="journal article" date="1992" name="Virus Res.">
        <title>Sequence and analysis of the BamHI 'D' fragment of Shope fibroma virus: comparison with similar regions of related poxviruses.</title>
        <authorList>
            <person name="Strayer D.S."/>
            <person name="Jerng H.H."/>
        </authorList>
    </citation>
    <scope>NUCLEOTIDE SEQUENCE [LARGE SCALE GENOMIC DNA]</scope>
    <source>
        <strain evidence="6 7">Kasza</strain>
    </source>
</reference>
<reference evidence="7" key="8">
    <citation type="journal article" date="1990" name="Virology">
        <title>The complete DNA sequence of vaccinia virus.</title>
        <authorList>
            <person name="Goebel S.J."/>
            <person name="Johnson G.P."/>
            <person name="Perkus M.E."/>
            <person name="Davis S.W."/>
            <person name="Winslow J.P."/>
            <person name="Paoletti E."/>
        </authorList>
    </citation>
    <scope>NUCLEOTIDE SEQUENCE [LARGE SCALE GENOMIC DNA]</scope>
    <source>
        <strain evidence="7">Kasza</strain>
    </source>
</reference>
<reference evidence="7" key="16">
    <citation type="journal article" date="1994" name="J. Virol.">
        <title>A poxvirus protein with a RING finger motif binds zinc and localizes in virus factories.</title>
        <authorList>
            <person name="Upton C."/>
            <person name="Schiff L."/>
            <person name="Rice S.A."/>
            <person name="Dowdeswell T."/>
            <person name="Yang X."/>
            <person name="McFadden G."/>
        </authorList>
    </citation>
    <scope>NUCLEOTIDE SEQUENCE [LARGE SCALE GENOMIC DNA]</scope>
    <source>
        <strain evidence="7">Kasza</strain>
    </source>
</reference>
<accession>Q9Q8Z7</accession>
<proteinExistence type="predicted"/>
<dbReference type="PIR" id="G41700">
    <property type="entry name" value="G41700"/>
</dbReference>
<dbReference type="InterPro" id="IPR004968">
    <property type="entry name" value="DNA_primase/NTPase_C"/>
</dbReference>
<sequence length="786" mass="90954">MAKALIDNEHIFVLKSIGVPNSHRQSEDPRFVDIFTCDELENYICNNPTCTLFETLRNEEDYSVVRVFFDVDLDVVLDEIDYVAALEDFILEVTKFVSIFSVKECNAQQNKVLRCMRSNFSITRTTDTDKTSFHMIFPDTYTTMHTLIAMKKPLLEFLRSSENPLIRSIDPAVYRRKTTLRVVGTRKTVNNDKIHIKQPPHTDISDYLFTYVRMHQNSCYFSLTKRLDDTMSEALWEPNYIHFGDAMKKIAKAVVNEIINFKDLDVTNFTTVPLVIDYVMPCALCKKKMHKHHHMISIGNGMLKLYKAGNPHSCKVKTILLEGNKLFTISQIIMDSNVIHLTDRGDYIVWIKNAWKFNTDDPIITKLVLNMKDQLPTEYVPDILCPRKRKVIENNLKDMLVDVTETDVYPCILPFKNGVLDISNGTFYSGHESKDFICTVSTGFNLNMEKFLDDDSEEMKELVSIINDIQPLTEENKQNRELYERTLSSCLCGTTKQCITFFFGETATGKSTTKKLLHSAIGNLFIETGQTILTEAMDKGPNPFIANMHLKRSVFCSELPDFACSTSRRIRADNIKKLTEPCIVGRQCFSNRINNKNHASIIIDTNYKPVFDRVDNAIMRRISLVRFRTHFAQTMTKKEMLNKSAYDDVKPLDETLDMKIQKNYYRYAFLNLLVQWYQKYHVPHLKLFSTPENVPDFAFQLKVESLIVSSSSTHTHLISSLSKIGYVMEDNLIVLPVPLFQQKLAKHFNVRVHGHDIESFIMRHKKFANVKEEYLEYIFIEDITSK</sequence>
<dbReference type="EMBL" id="AF170722">
    <property type="protein sequence ID" value="AAF17964.1"/>
    <property type="molecule type" value="Genomic_DNA"/>
</dbReference>
<evidence type="ECO:0000313" key="6">
    <source>
        <dbReference type="EMBL" id="AAF17964.1"/>
    </source>
</evidence>
<reference evidence="7" key="2">
    <citation type="journal article" date="1986" name="J. Virol.">
        <title>Identification and nucleotide sequence of the thymidine kinase gene of Shope fibroma virus.</title>
        <authorList>
            <person name="Upton C."/>
            <person name="McFadden G."/>
        </authorList>
    </citation>
    <scope>NUCLEOTIDE SEQUENCE [LARGE SCALE GENOMIC DNA]</scope>
    <source>
        <strain evidence="7">Kasza</strain>
    </source>
</reference>
<evidence type="ECO:0000313" key="7">
    <source>
        <dbReference type="Proteomes" id="UP000000868"/>
    </source>
</evidence>
<evidence type="ECO:0000256" key="1">
    <source>
        <dbReference type="ARBA" id="ARBA00022741"/>
    </source>
</evidence>
<reference evidence="6 7" key="15">
    <citation type="journal article" date="1993" name="Proc. Natl. Acad. Sci. U.S.A.">
        <title>Identification of a poxvirus gene encoding a uracil-DNA glycosylase.</title>
        <authorList>
            <person name="Upton C."/>
            <person name="Stuart D.T."/>
            <person name="McFadden G."/>
        </authorList>
    </citation>
    <scope>NUCLEOTIDE SEQUENCE [LARGE SCALE GENOMIC DNA]</scope>
    <source>
        <strain evidence="6 7">Kasza</strain>
    </source>
</reference>
<name>Q9Q8Z7_RFVKA</name>
<keyword evidence="3" id="KW-0347">Helicase</keyword>
<dbReference type="InterPro" id="IPR014818">
    <property type="entry name" value="Phage/plasmid_primase_P4_C"/>
</dbReference>
<organism evidence="7">
    <name type="scientific">Rabbit fibroma virus (strain Kasza)</name>
    <name type="common">RFV</name>
    <name type="synonym">Shope fibroma virus (strain Kasza)</name>
    <dbReference type="NCBI Taxonomy" id="10272"/>
    <lineage>
        <taxon>Viruses</taxon>
        <taxon>Varidnaviria</taxon>
        <taxon>Bamfordvirae</taxon>
        <taxon>Nucleocytoviricota</taxon>
        <taxon>Pokkesviricetes</taxon>
        <taxon>Chitovirales</taxon>
        <taxon>Poxviridae</taxon>
        <taxon>Chordopoxvirinae</taxon>
        <taxon>Leporipoxvirus</taxon>
        <taxon>Leporipoxvirus shope</taxon>
        <taxon>Rabbit fibroma virus</taxon>
    </lineage>
</organism>
<evidence type="ECO:0000259" key="5">
    <source>
        <dbReference type="PROSITE" id="PS51206"/>
    </source>
</evidence>
<reference evidence="7" key="21">
    <citation type="journal article" date="1999" name="J. Mol. Biol.">
        <title>Shope fibroma virus DNA topoisomerase catalyses holliday junction resolution and hairpin formation in vitro.</title>
        <authorList>
            <person name="Palaniyar N."/>
            <person name="Gerasimopoulos E."/>
            <person name="Evans D.H."/>
        </authorList>
    </citation>
    <scope>NUCLEOTIDE SEQUENCE [LARGE SCALE GENOMIC DNA]</scope>
    <source>
        <strain evidence="7">Kasza</strain>
    </source>
</reference>
<dbReference type="GO" id="GO:0005524">
    <property type="term" value="F:ATP binding"/>
    <property type="evidence" value="ECO:0007669"/>
    <property type="project" value="UniProtKB-KW"/>
</dbReference>
<reference evidence="6 7" key="23">
    <citation type="journal article" date="1999" name="Virology">
        <title>The complete genome sequence of shope (Rabbit) fibroma virus.</title>
        <authorList>
            <person name="Willer D.O."/>
            <person name="McFadden G."/>
            <person name="Evans D.H."/>
        </authorList>
    </citation>
    <scope>NUCLEOTIDE SEQUENCE [LARGE SCALE GENOMIC DNA]</scope>
    <source>
        <strain evidence="6 7">Kasza</strain>
    </source>
</reference>
<dbReference type="RefSeq" id="NP_051969.1">
    <property type="nucleotide sequence ID" value="NC_001266.1"/>
</dbReference>
<dbReference type="GO" id="GO:0004386">
    <property type="term" value="F:helicase activity"/>
    <property type="evidence" value="ECO:0007669"/>
    <property type="project" value="UniProtKB-KW"/>
</dbReference>
<dbReference type="PANTHER" id="PTHR35372">
    <property type="entry name" value="ATP BINDING PROTEIN-RELATED"/>
    <property type="match status" value="1"/>
</dbReference>
<reference evidence="7" key="13">
    <citation type="journal article" date="1992" name="J. Gen. Virol.">
        <title>Nucleotide sequence analysis of a unique near-terminal region of the tumorigenic poxvirus, Shope fibroma virus.</title>
        <authorList>
            <person name="Massung R.F."/>
            <person name="McFadden G."/>
            <person name="Moyer R.W."/>
        </authorList>
    </citation>
    <scope>NUCLEOTIDE SEQUENCE [LARGE SCALE GENOMIC DNA]</scope>
    <source>
        <strain evidence="7">Kasza</strain>
    </source>
</reference>
<feature type="domain" description="SF3 helicase" evidence="5">
    <location>
        <begin position="478"/>
        <end position="640"/>
    </location>
</feature>
<reference evidence="7" key="4">
    <citation type="journal article" date="1986" name="Virology">
        <title>Tumorigenic poxviruses: analysis of viral DNA sequences implicated in the tumorigenicity of Shope fibroma virus and malignant rabbit virus.</title>
        <authorList>
            <person name="Upton C."/>
            <person name="McFadden G."/>
        </authorList>
    </citation>
    <scope>NUCLEOTIDE SEQUENCE [LARGE SCALE GENOMIC DNA]</scope>
    <source>
        <strain evidence="7">Kasza</strain>
    </source>
</reference>
<keyword evidence="2" id="KW-0378">Hydrolase</keyword>
<reference evidence="7" key="5">
    <citation type="journal article" date="1987" name="Virology">
        <title>Tumorigenic poxviruses: genomic organization and DNA sequence of the telomeric region of the Shope fibroma virus genome.</title>
        <authorList>
            <person name="Upton C."/>
            <person name="DeLange A.M."/>
            <person name="McFadden G."/>
        </authorList>
    </citation>
    <scope>NUCLEOTIDE SEQUENCE [LARGE SCALE GENOMIC DNA]</scope>
    <source>
        <strain evidence="7">Kasza</strain>
    </source>
</reference>
<keyword evidence="4" id="KW-0067">ATP-binding</keyword>
<protein>
    <submittedName>
        <fullName evidence="6">Gp080R</fullName>
    </submittedName>
</protein>
<dbReference type="InterPro" id="IPR014015">
    <property type="entry name" value="Helicase_SF3_DNA-vir"/>
</dbReference>
<reference evidence="7" key="17">
    <citation type="journal article" date="1994" name="Virology">
        <title>Characterization of the Shope fibroma virus DNA ligase gene.</title>
        <authorList>
            <person name="Parks R.J."/>
            <person name="Lichty B.D."/>
            <person name="Karakis C."/>
            <person name="Evans D.H."/>
        </authorList>
    </citation>
    <scope>NUCLEOTIDE SEQUENCE [LARGE SCALE GENOMIC DNA]</scope>
    <source>
        <strain evidence="7">Kasza</strain>
    </source>
</reference>
<reference evidence="7" key="7">
    <citation type="journal article" date="1990" name="Virology">
        <title>Identification and DNA sequence of the Shope fibroma virus DNA topoisomerase gene.</title>
        <authorList>
            <person name="Upton C."/>
            <person name="Opgenorth A."/>
            <person name="Traktman P."/>
            <person name="McFadden G."/>
        </authorList>
    </citation>
    <scope>NUCLEOTIDE SEQUENCE [LARGE SCALE GENOMIC DNA]</scope>
    <source>
        <strain evidence="7">Kasza</strain>
    </source>
</reference>
<reference evidence="7" key="6">
    <citation type="journal article" date="1988" name="Virology">
        <title>Tumorigenic poxviruses: fine analysis of the recombination junctions in malignant rabbit fibroma virus, a recombinant between Shope fibroma virus and myxoma virus.</title>
        <authorList>
            <person name="Upton C."/>
            <person name="Macen J.L."/>
            <person name="Maranchuk R.A."/>
            <person name="DeLange A.M."/>
            <person name="McFadden G."/>
        </authorList>
    </citation>
    <scope>NUCLEOTIDE SEQUENCE [LARGE SCALE GENOMIC DNA]</scope>
    <source>
        <strain evidence="7">Kasza</strain>
    </source>
</reference>
<dbReference type="PROSITE" id="PS51206">
    <property type="entry name" value="SF3_HELICASE_1"/>
    <property type="match status" value="1"/>
</dbReference>
<organismHost>
    <name type="scientific">Oryctolagus cuniculus</name>
    <name type="common">Rabbit</name>
    <dbReference type="NCBI Taxonomy" id="9986"/>
</organismHost>
<dbReference type="Pfam" id="PF03288">
    <property type="entry name" value="Pox_D5"/>
    <property type="match status" value="1"/>
</dbReference>
<reference evidence="6 7" key="12">
    <citation type="journal article" date="1991" name="Virology">
        <title>Sequence and analysis of a portion of the genomes of Shope fibroma virus and malignant rabbit fibroma virus that is important for viral replication in lymphocytes.</title>
        <authorList>
            <person name="Strayer D.S."/>
            <person name="Jerng H.H."/>
            <person name="O'Connor K."/>
        </authorList>
    </citation>
    <scope>NUCLEOTIDE SEQUENCE [LARGE SCALE GENOMIC DNA]</scope>
    <source>
        <strain evidence="6 7">Kasza</strain>
    </source>
</reference>
<reference evidence="7" key="9">
    <citation type="journal article" date="1990" name="Virology">
        <title>Tumorigenic poxviruses: characterization of the expression of an epidermal growth factor related gene in Shope fibroma virus.</title>
        <authorList>
            <person name="Chang W."/>
            <person name="Macaulay C."/>
            <person name="Hu S.L."/>
            <person name="Tam J.P."/>
            <person name="McFadden G."/>
        </authorList>
    </citation>
    <scope>NUCLEOTIDE SEQUENCE [LARGE SCALE GENOMIC DNA]</scope>
    <source>
        <strain evidence="7">Kasza</strain>
    </source>
</reference>
<dbReference type="PANTHER" id="PTHR35372:SF2">
    <property type="entry name" value="SF3 HELICASE DOMAIN-CONTAINING PROTEIN"/>
    <property type="match status" value="1"/>
</dbReference>
<dbReference type="InterPro" id="IPR051620">
    <property type="entry name" value="ORF904-like_C"/>
</dbReference>
<dbReference type="GO" id="GO:0016787">
    <property type="term" value="F:hydrolase activity"/>
    <property type="evidence" value="ECO:0007669"/>
    <property type="project" value="UniProtKB-KW"/>
</dbReference>
<dbReference type="Gene3D" id="3.40.50.300">
    <property type="entry name" value="P-loop containing nucleotide triphosphate hydrolases"/>
    <property type="match status" value="1"/>
</dbReference>